<dbReference type="GO" id="GO:0016787">
    <property type="term" value="F:hydrolase activity"/>
    <property type="evidence" value="ECO:0007669"/>
    <property type="project" value="UniProtKB-KW"/>
</dbReference>
<gene>
    <name evidence="4" type="ORF">JIN84_13530</name>
</gene>
<dbReference type="PANTHER" id="PTHR31151:SF0">
    <property type="entry name" value="PROLINE-TRNA LIGASE (DUF1680)"/>
    <property type="match status" value="1"/>
</dbReference>
<feature type="domain" description="Non-reducing end beta-L-arabinofuranosidase-like GH127 middle" evidence="3">
    <location>
        <begin position="412"/>
        <end position="505"/>
    </location>
</feature>
<dbReference type="PANTHER" id="PTHR31151">
    <property type="entry name" value="PROLINE-TRNA LIGASE (DUF1680)"/>
    <property type="match status" value="1"/>
</dbReference>
<dbReference type="Pfam" id="PF07944">
    <property type="entry name" value="Beta-AFase-like_GH127_cat"/>
    <property type="match status" value="1"/>
</dbReference>
<keyword evidence="5" id="KW-1185">Reference proteome</keyword>
<name>A0A934R3X2_9BACT</name>
<keyword evidence="4" id="KW-0378">Hydrolase</keyword>
<dbReference type="EMBL" id="JAENIK010000011">
    <property type="protein sequence ID" value="MBK1816641.1"/>
    <property type="molecule type" value="Genomic_DNA"/>
</dbReference>
<keyword evidence="1" id="KW-0732">Signal</keyword>
<dbReference type="Pfam" id="PF20736">
    <property type="entry name" value="Glyco_hydro127M"/>
    <property type="match status" value="1"/>
</dbReference>
<comment type="caution">
    <text evidence="4">The sequence shown here is derived from an EMBL/GenBank/DDBJ whole genome shotgun (WGS) entry which is preliminary data.</text>
</comment>
<sequence length="789" mass="87884">MKTRRIAHCLSFCLLISHSARAQDGAVVQNRAPLQSAPFIALDLGSIKPRGWLENQLRMQADGLTGHAEEVIPELGPENGWRGGDGEGWEKGPYYLRGLVSLAYVGGDAKLKKQAQVWIDSLLETQREDGQIGPKSSDDWWPRMVITWTLRDYYEATRDERVIPALMKYARFMHARLPKQPLQEWAKARAADQIDTLYWLYNRTGEAFLLEVVDELRSQANQWNPFFKSLNGAAGDFRITHGVNVSQAMKFPVVNYLRTGAPADRAVFTEGWNVLTEKHGLGIGMWSGTEPLAGRSTTQGVEMCSIVEQMLSSEVAMESLGDPVIGDQLERIAFNLLPGGTTKEFRQFQYYTLPNVPVARKNDPKQLPFADDHGDDLLVSPHSGFHCCCYNLHMGWPKYVQHAWMATKDGGIAAVAYGPTEVTTKLGGTAVKIIEETDYPFSDAVRLKILPAQPVEFPLKLRIPGWSENPRVAVNGEFVSGVKSGEFLTILRTWNPGDQVVAEFPAALEAKTAFKGSATLWRGPLLFSLRIGEEVKTFTKIGKGFDEVEMTPKTPWNYALDMDRKNPGEVVKLTRGKMPQNPWLPETTPVQLTVPAKRLPAWGLVRNDRMADEVPESPASSTGPLEQVTLVPFGAQTLRITAFPLLRGDAVLEPGITVSHQGHGGPIEEIVGAALPESSRGERRPRFTFWDHTGTSEWIEWSFAKPEKVSSVSAYWFDDTDSGKCRVPASWRVLRRENGKWVPLDVSGYGVEKDRENTVRFEPVTTTGLRIEVKLQDGFSGGLLRLGKE</sequence>
<feature type="signal peptide" evidence="1">
    <location>
        <begin position="1"/>
        <end position="22"/>
    </location>
</feature>
<dbReference type="InterPro" id="IPR049046">
    <property type="entry name" value="Beta-AFase-like_GH127_middle"/>
</dbReference>
<evidence type="ECO:0000259" key="3">
    <source>
        <dbReference type="Pfam" id="PF20736"/>
    </source>
</evidence>
<feature type="domain" description="Non-reducing end beta-L-arabinofuranosidase-like GH127 catalytic" evidence="2">
    <location>
        <begin position="80"/>
        <end position="399"/>
    </location>
</feature>
<organism evidence="4 5">
    <name type="scientific">Luteolibacter yonseiensis</name>
    <dbReference type="NCBI Taxonomy" id="1144680"/>
    <lineage>
        <taxon>Bacteria</taxon>
        <taxon>Pseudomonadati</taxon>
        <taxon>Verrucomicrobiota</taxon>
        <taxon>Verrucomicrobiia</taxon>
        <taxon>Verrucomicrobiales</taxon>
        <taxon>Verrucomicrobiaceae</taxon>
        <taxon>Luteolibacter</taxon>
    </lineage>
</organism>
<dbReference type="GO" id="GO:0005975">
    <property type="term" value="P:carbohydrate metabolic process"/>
    <property type="evidence" value="ECO:0007669"/>
    <property type="project" value="InterPro"/>
</dbReference>
<evidence type="ECO:0000313" key="4">
    <source>
        <dbReference type="EMBL" id="MBK1816641.1"/>
    </source>
</evidence>
<reference evidence="4" key="1">
    <citation type="submission" date="2021-01" db="EMBL/GenBank/DDBJ databases">
        <title>Modified the classification status of verrucomicrobia.</title>
        <authorList>
            <person name="Feng X."/>
        </authorList>
    </citation>
    <scope>NUCLEOTIDE SEQUENCE</scope>
    <source>
        <strain evidence="4">JCM 18052</strain>
    </source>
</reference>
<evidence type="ECO:0000256" key="1">
    <source>
        <dbReference type="SAM" id="SignalP"/>
    </source>
</evidence>
<evidence type="ECO:0000259" key="2">
    <source>
        <dbReference type="Pfam" id="PF07944"/>
    </source>
</evidence>
<dbReference type="Proteomes" id="UP000600139">
    <property type="component" value="Unassembled WGS sequence"/>
</dbReference>
<dbReference type="AlphaFoldDB" id="A0A934R3X2"/>
<protein>
    <submittedName>
        <fullName evidence="4">Glycoside hydrolase family 127 protein</fullName>
    </submittedName>
</protein>
<dbReference type="InterPro" id="IPR012878">
    <property type="entry name" value="Beta-AFase-like_GH127_cat"/>
</dbReference>
<dbReference type="InterPro" id="IPR008928">
    <property type="entry name" value="6-hairpin_glycosidase_sf"/>
</dbReference>
<dbReference type="Gene3D" id="2.60.120.260">
    <property type="entry name" value="Galactose-binding domain-like"/>
    <property type="match status" value="1"/>
</dbReference>
<dbReference type="SUPFAM" id="SSF48208">
    <property type="entry name" value="Six-hairpin glycosidases"/>
    <property type="match status" value="1"/>
</dbReference>
<feature type="chain" id="PRO_5036712915" evidence="1">
    <location>
        <begin position="23"/>
        <end position="789"/>
    </location>
</feature>
<proteinExistence type="predicted"/>
<evidence type="ECO:0000313" key="5">
    <source>
        <dbReference type="Proteomes" id="UP000600139"/>
    </source>
</evidence>
<accession>A0A934R3X2</accession>